<keyword evidence="2" id="KW-0326">Glycosidase</keyword>
<dbReference type="STRING" id="398579.Spea_1628"/>
<dbReference type="Gene3D" id="2.70.98.10">
    <property type="match status" value="1"/>
</dbReference>
<dbReference type="GO" id="GO:0030246">
    <property type="term" value="F:carbohydrate binding"/>
    <property type="evidence" value="ECO:0007669"/>
    <property type="project" value="InterPro"/>
</dbReference>
<evidence type="ECO:0000313" key="7">
    <source>
        <dbReference type="EMBL" id="ABV86953.1"/>
    </source>
</evidence>
<dbReference type="InterPro" id="IPR017853">
    <property type="entry name" value="GH"/>
</dbReference>
<organism evidence="7 8">
    <name type="scientific">Shewanella pealeana (strain ATCC 700345 / ANG-SQ1)</name>
    <dbReference type="NCBI Taxonomy" id="398579"/>
    <lineage>
        <taxon>Bacteria</taxon>
        <taxon>Pseudomonadati</taxon>
        <taxon>Pseudomonadota</taxon>
        <taxon>Gammaproteobacteria</taxon>
        <taxon>Alteromonadales</taxon>
        <taxon>Shewanellaceae</taxon>
        <taxon>Shewanella</taxon>
    </lineage>
</organism>
<dbReference type="InterPro" id="IPR013780">
    <property type="entry name" value="Glyco_hydro_b"/>
</dbReference>
<evidence type="ECO:0000259" key="6">
    <source>
        <dbReference type="Pfam" id="PF14509"/>
    </source>
</evidence>
<keyword evidence="8" id="KW-1185">Reference proteome</keyword>
<evidence type="ECO:0000256" key="1">
    <source>
        <dbReference type="ARBA" id="ARBA00022801"/>
    </source>
</evidence>
<accession>A8H316</accession>
<evidence type="ECO:0000259" key="5">
    <source>
        <dbReference type="Pfam" id="PF14508"/>
    </source>
</evidence>
<evidence type="ECO:0000256" key="2">
    <source>
        <dbReference type="ARBA" id="ARBA00023295"/>
    </source>
</evidence>
<feature type="domain" description="Glycosyl-hydrolase 97 C-terminal oligomerisation" evidence="6">
    <location>
        <begin position="577"/>
        <end position="675"/>
    </location>
</feature>
<name>A8H316_SHEPA</name>
<dbReference type="eggNOG" id="COG4948">
    <property type="taxonomic scope" value="Bacteria"/>
</dbReference>
<sequence>MNTQLLKLSAQLCSIICLALVLCVPAHAANLADIADKTAPYTLASPNGQLQLSVTRTAAQGVNYSLRVSGKQVLQDAVADITLQGMKTSLTKAKLIDITRQSIDRELEPHVQQKSERIREHYNQLTLRFDNKLTLAFRLFDQGLAYRFITEQSGELVVEAETVAVNFAGDHSVLFPEETSFISHNERLYLPKKLSEISSKQFASLPLLVDVDGIKLVITETGLRDYPGLWLEGSDKQGFNARFPAVVLGSELKQDSDRNENILKRADFIAQRQAIDVASQSGQFPWRVFAIAQNDAELLTNELSYLLADELAIDASWVKPGQVAWDWWNANNVFGVDFEAGINTQTYKYYIDFAAKYGIEYIVLDEGWHHLDSVLNVVDDIDVQEIIAYGKSKNVDVILWVIWKTLDNEREQALAQFEAWGAAGIKVDFMQRDDQAMVNYYWKIAEQAAKHKLLVDFHGSYKPAGLRRAYPNVITREGVRGLEHNKWADYITAEHNLTLPFIRQLAGPMDYTPGAMVNAQPENFKINFNRPMSKTTRVHQLAMYLVFESPLQMLADTPSHYLREHESTEFITSVPTVWDETLVLSAKIGDHIIIARRSADKWFIGVMGNSQAREFTLDLSFLADSASQVYQMNSFADGLNADKYASDYLSKSEQVTAKDKVKITLAPSGGWVASLTPQ</sequence>
<dbReference type="InterPro" id="IPR013785">
    <property type="entry name" value="Aldolase_TIM"/>
</dbReference>
<evidence type="ECO:0000313" key="8">
    <source>
        <dbReference type="Proteomes" id="UP000002608"/>
    </source>
</evidence>
<dbReference type="OrthoDB" id="57532at2"/>
<keyword evidence="3" id="KW-0732">Signal</keyword>
<dbReference type="InterPro" id="IPR014718">
    <property type="entry name" value="GH-type_carb-bd"/>
</dbReference>
<feature type="domain" description="Glycosyl-hydrolase 97 N-terminal" evidence="5">
    <location>
        <begin position="43"/>
        <end position="308"/>
    </location>
</feature>
<dbReference type="Pfam" id="PF14508">
    <property type="entry name" value="GH97_N"/>
    <property type="match status" value="1"/>
</dbReference>
<dbReference type="KEGG" id="spl:Spea_1628"/>
<dbReference type="Pfam" id="PF14509">
    <property type="entry name" value="GH97_C"/>
    <property type="match status" value="1"/>
</dbReference>
<dbReference type="Gene3D" id="2.60.40.1180">
    <property type="entry name" value="Golgi alpha-mannosidase II"/>
    <property type="match status" value="1"/>
</dbReference>
<reference evidence="7 8" key="1">
    <citation type="submission" date="2007-10" db="EMBL/GenBank/DDBJ databases">
        <title>Complete sequence of Shewanella pealeana ATCC 700345.</title>
        <authorList>
            <consortium name="US DOE Joint Genome Institute"/>
            <person name="Copeland A."/>
            <person name="Lucas S."/>
            <person name="Lapidus A."/>
            <person name="Barry K."/>
            <person name="Glavina del Rio T."/>
            <person name="Dalin E."/>
            <person name="Tice H."/>
            <person name="Pitluck S."/>
            <person name="Chertkov O."/>
            <person name="Brettin T."/>
            <person name="Bruce D."/>
            <person name="Detter J.C."/>
            <person name="Han C."/>
            <person name="Schmutz J."/>
            <person name="Larimer F."/>
            <person name="Land M."/>
            <person name="Hauser L."/>
            <person name="Kyrpides N."/>
            <person name="Kim E."/>
            <person name="Zhao J.-S.Z."/>
            <person name="Manno D."/>
            <person name="Hawari J."/>
            <person name="Richardson P."/>
        </authorList>
    </citation>
    <scope>NUCLEOTIDE SEQUENCE [LARGE SCALE GENOMIC DNA]</scope>
    <source>
        <strain evidence="8">ATCC 700345 / ANG-SQ1</strain>
    </source>
</reference>
<feature type="domain" description="Glycosyl-hydrolase 97 catalytic" evidence="4">
    <location>
        <begin position="327"/>
        <end position="479"/>
    </location>
</feature>
<dbReference type="AlphaFoldDB" id="A8H316"/>
<keyword evidence="1" id="KW-0378">Hydrolase</keyword>
<dbReference type="SUPFAM" id="SSF51445">
    <property type="entry name" value="(Trans)glycosidases"/>
    <property type="match status" value="1"/>
</dbReference>
<dbReference type="CAZy" id="GH97">
    <property type="family name" value="Glycoside Hydrolase Family 97"/>
</dbReference>
<protein>
    <submittedName>
        <fullName evidence="7">Putative alpha-glucosidase</fullName>
    </submittedName>
</protein>
<dbReference type="Gene3D" id="3.20.20.70">
    <property type="entry name" value="Aldolase class I"/>
    <property type="match status" value="1"/>
</dbReference>
<dbReference type="RefSeq" id="WP_012154873.1">
    <property type="nucleotide sequence ID" value="NC_009901.1"/>
</dbReference>
<dbReference type="PANTHER" id="PTHR35803:SF2">
    <property type="entry name" value="RETAINING ALPHA-GALACTOSIDASE"/>
    <property type="match status" value="1"/>
</dbReference>
<feature type="signal peptide" evidence="3">
    <location>
        <begin position="1"/>
        <end position="28"/>
    </location>
</feature>
<dbReference type="InterPro" id="IPR052720">
    <property type="entry name" value="Glycosyl_hydrolase_97"/>
</dbReference>
<dbReference type="EMBL" id="CP000851">
    <property type="protein sequence ID" value="ABV86953.1"/>
    <property type="molecule type" value="Genomic_DNA"/>
</dbReference>
<dbReference type="InterPro" id="IPR019563">
    <property type="entry name" value="GH97_catalytic"/>
</dbReference>
<dbReference type="InterPro" id="IPR029486">
    <property type="entry name" value="GH97_N"/>
</dbReference>
<evidence type="ECO:0000259" key="4">
    <source>
        <dbReference type="Pfam" id="PF10566"/>
    </source>
</evidence>
<dbReference type="Proteomes" id="UP000002608">
    <property type="component" value="Chromosome"/>
</dbReference>
<feature type="chain" id="PRO_5002723282" evidence="3">
    <location>
        <begin position="29"/>
        <end position="678"/>
    </location>
</feature>
<dbReference type="HOGENOM" id="CLU_011166_0_0_6"/>
<dbReference type="PANTHER" id="PTHR35803">
    <property type="entry name" value="GLUCAN 1,4-ALPHA-GLUCOSIDASE SUSB-RELATED"/>
    <property type="match status" value="1"/>
</dbReference>
<dbReference type="InterPro" id="IPR029483">
    <property type="entry name" value="GH97_C"/>
</dbReference>
<evidence type="ECO:0000256" key="3">
    <source>
        <dbReference type="SAM" id="SignalP"/>
    </source>
</evidence>
<dbReference type="GO" id="GO:0016798">
    <property type="term" value="F:hydrolase activity, acting on glycosyl bonds"/>
    <property type="evidence" value="ECO:0007669"/>
    <property type="project" value="UniProtKB-KW"/>
</dbReference>
<proteinExistence type="predicted"/>
<dbReference type="Pfam" id="PF10566">
    <property type="entry name" value="Glyco_hydro_97"/>
    <property type="match status" value="1"/>
</dbReference>
<gene>
    <name evidence="7" type="ordered locus">Spea_1628</name>
</gene>